<dbReference type="Proteomes" id="UP000094056">
    <property type="component" value="Unassembled WGS sequence"/>
</dbReference>
<dbReference type="EMBL" id="MAYW01000078">
    <property type="protein sequence ID" value="ODS32087.1"/>
    <property type="molecule type" value="Genomic_DNA"/>
</dbReference>
<reference evidence="1 2" key="1">
    <citation type="submission" date="2016-07" db="EMBL/GenBank/DDBJ databases">
        <title>Draft genome of Scalindua rubra, obtained from a brine-seawater interface in the Red Sea, sheds light on salt adaptation in anammox bacteria.</title>
        <authorList>
            <person name="Speth D.R."/>
            <person name="Lagkouvardos I."/>
            <person name="Wang Y."/>
            <person name="Qian P.-Y."/>
            <person name="Dutilh B.E."/>
            <person name="Jetten M.S."/>
        </authorList>
    </citation>
    <scope>NUCLEOTIDE SEQUENCE [LARGE SCALE GENOMIC DNA]</scope>
    <source>
        <strain evidence="1">BSI-1</strain>
    </source>
</reference>
<name>A0A1E3X8X1_9BACT</name>
<evidence type="ECO:0000313" key="1">
    <source>
        <dbReference type="EMBL" id="ODS32087.1"/>
    </source>
</evidence>
<organism evidence="1 2">
    <name type="scientific">Candidatus Scalindua rubra</name>
    <dbReference type="NCBI Taxonomy" id="1872076"/>
    <lineage>
        <taxon>Bacteria</taxon>
        <taxon>Pseudomonadati</taxon>
        <taxon>Planctomycetota</taxon>
        <taxon>Candidatus Brocadiia</taxon>
        <taxon>Candidatus Brocadiales</taxon>
        <taxon>Candidatus Scalinduaceae</taxon>
        <taxon>Candidatus Scalindua</taxon>
    </lineage>
</organism>
<comment type="caution">
    <text evidence="1">The sequence shown here is derived from an EMBL/GenBank/DDBJ whole genome shotgun (WGS) entry which is preliminary data.</text>
</comment>
<sequence length="181" mass="20604">MVIGADSGMANRINNHILAIGCTKDIKALNQLLENIEKTIEVLSQGIFRICNPGKVFHPEDEEFDIIPFEGRKHWAWDIAFGKDAVLKVPARSRVSWGFEFLVGADPNKMEIESNEECLLFCYQSLDTDPEFNHLSKMFPDVNFKIYVDGELQSGGTYITYGFKDGVEYRKWDDPVFSANN</sequence>
<protein>
    <submittedName>
        <fullName evidence="1">Uncharacterized protein</fullName>
    </submittedName>
</protein>
<gene>
    <name evidence="1" type="ORF">SCARUB_02794</name>
</gene>
<evidence type="ECO:0000313" key="2">
    <source>
        <dbReference type="Proteomes" id="UP000094056"/>
    </source>
</evidence>
<proteinExistence type="predicted"/>
<dbReference type="AlphaFoldDB" id="A0A1E3X8X1"/>
<accession>A0A1E3X8X1</accession>